<dbReference type="EMBL" id="SMBH01000011">
    <property type="protein sequence ID" value="TCU13710.1"/>
    <property type="molecule type" value="Genomic_DNA"/>
</dbReference>
<organism evidence="1 2">
    <name type="scientific">Rhizobium sullae</name>
    <name type="common">Rhizobium hedysari</name>
    <dbReference type="NCBI Taxonomy" id="50338"/>
    <lineage>
        <taxon>Bacteria</taxon>
        <taxon>Pseudomonadati</taxon>
        <taxon>Pseudomonadota</taxon>
        <taxon>Alphaproteobacteria</taxon>
        <taxon>Hyphomicrobiales</taxon>
        <taxon>Rhizobiaceae</taxon>
        <taxon>Rhizobium/Agrobacterium group</taxon>
        <taxon>Rhizobium</taxon>
    </lineage>
</organism>
<gene>
    <name evidence="1" type="ORF">EV132_111143</name>
</gene>
<reference evidence="1 2" key="1">
    <citation type="submission" date="2019-03" db="EMBL/GenBank/DDBJ databases">
        <title>Genomic Encyclopedia of Type Strains, Phase IV (KMG-V): Genome sequencing to study the core and pangenomes of soil and plant-associated prokaryotes.</title>
        <authorList>
            <person name="Whitman W."/>
        </authorList>
    </citation>
    <scope>NUCLEOTIDE SEQUENCE [LARGE SCALE GENOMIC DNA]</scope>
    <source>
        <strain evidence="1 2">Hc14</strain>
    </source>
</reference>
<name>A0A4R3PYG3_RHISU</name>
<accession>A0A4R3PYG3</accession>
<evidence type="ECO:0000313" key="2">
    <source>
        <dbReference type="Proteomes" id="UP000294576"/>
    </source>
</evidence>
<sequence length="101" mass="11622">MSVRGAFTLQFQCGYQTFIYPFAISAPEKEMMYAFWCHRVETPLAQLLKINGDGHPRCNLHMGEILVIPLDTFKVTPKVQLDKGFVWVVQQFVRKLTDDAV</sequence>
<comment type="caution">
    <text evidence="1">The sequence shown here is derived from an EMBL/GenBank/DDBJ whole genome shotgun (WGS) entry which is preliminary data.</text>
</comment>
<dbReference type="Proteomes" id="UP000294576">
    <property type="component" value="Unassembled WGS sequence"/>
</dbReference>
<evidence type="ECO:0000313" key="1">
    <source>
        <dbReference type="EMBL" id="TCU13710.1"/>
    </source>
</evidence>
<protein>
    <submittedName>
        <fullName evidence="1">Uncharacterized protein</fullName>
    </submittedName>
</protein>
<proteinExistence type="predicted"/>
<dbReference type="AlphaFoldDB" id="A0A4R3PYG3"/>